<dbReference type="AlphaFoldDB" id="A0A4P6LV71"/>
<name>A0A4P6LV71_9FIRM</name>
<proteinExistence type="predicted"/>
<protein>
    <submittedName>
        <fullName evidence="1">Uncharacterized protein</fullName>
    </submittedName>
</protein>
<dbReference type="KEGG" id="bpro:PMF13cell1_00529"/>
<organism evidence="1 2">
    <name type="scientific">Blautia producta</name>
    <dbReference type="NCBI Taxonomy" id="33035"/>
    <lineage>
        <taxon>Bacteria</taxon>
        <taxon>Bacillati</taxon>
        <taxon>Bacillota</taxon>
        <taxon>Clostridia</taxon>
        <taxon>Lachnospirales</taxon>
        <taxon>Lachnospiraceae</taxon>
        <taxon>Blautia</taxon>
    </lineage>
</organism>
<dbReference type="EMBL" id="CP035945">
    <property type="protein sequence ID" value="QBE95030.1"/>
    <property type="molecule type" value="Genomic_DNA"/>
</dbReference>
<sequence>MKKDYIENLRNFVIEQNMMFMYDINYKITPDIEEGVE</sequence>
<accession>A0A4P6LV71</accession>
<gene>
    <name evidence="1" type="ORF">PMF13cell1_00529</name>
</gene>
<evidence type="ECO:0000313" key="2">
    <source>
        <dbReference type="Proteomes" id="UP000289794"/>
    </source>
</evidence>
<evidence type="ECO:0000313" key="1">
    <source>
        <dbReference type="EMBL" id="QBE95030.1"/>
    </source>
</evidence>
<dbReference type="Proteomes" id="UP000289794">
    <property type="component" value="Chromosome"/>
</dbReference>
<reference evidence="1 2" key="1">
    <citation type="submission" date="2019-01" db="EMBL/GenBank/DDBJ databases">
        <title>PMF-metabolizing Aryl O-demethylase.</title>
        <authorList>
            <person name="Kim M."/>
        </authorList>
    </citation>
    <scope>NUCLEOTIDE SEQUENCE [LARGE SCALE GENOMIC DNA]</scope>
    <source>
        <strain evidence="1 2">PMF1</strain>
    </source>
</reference>